<gene>
    <name evidence="3" type="ORF">KK1_026533</name>
</gene>
<evidence type="ECO:0000313" key="4">
    <source>
        <dbReference type="Proteomes" id="UP000075243"/>
    </source>
</evidence>
<dbReference type="FunFam" id="3.20.80.10:FF:000002">
    <property type="entry name" value="Heme-binding protein 2"/>
    <property type="match status" value="1"/>
</dbReference>
<evidence type="ECO:0000256" key="2">
    <source>
        <dbReference type="SAM" id="SignalP"/>
    </source>
</evidence>
<dbReference type="Gramene" id="C.cajan_25944.t">
    <property type="protein sequence ID" value="C.cajan_25944.t"/>
    <property type="gene ID" value="C.cajan_25944"/>
</dbReference>
<dbReference type="OrthoDB" id="6424451at2759"/>
<dbReference type="PANTHER" id="PTHR11220:SF25">
    <property type="entry name" value="F3F9.4"/>
    <property type="match status" value="1"/>
</dbReference>
<dbReference type="EMBL" id="KQ483435">
    <property type="protein sequence ID" value="KYP51649.1"/>
    <property type="molecule type" value="Genomic_DNA"/>
</dbReference>
<dbReference type="InterPro" id="IPR011256">
    <property type="entry name" value="Reg_factor_effector_dom_sf"/>
</dbReference>
<keyword evidence="4" id="KW-1185">Reference proteome</keyword>
<organism evidence="3 4">
    <name type="scientific">Cajanus cajan</name>
    <name type="common">Pigeon pea</name>
    <name type="synonym">Cajanus indicus</name>
    <dbReference type="NCBI Taxonomy" id="3821"/>
    <lineage>
        <taxon>Eukaryota</taxon>
        <taxon>Viridiplantae</taxon>
        <taxon>Streptophyta</taxon>
        <taxon>Embryophyta</taxon>
        <taxon>Tracheophyta</taxon>
        <taxon>Spermatophyta</taxon>
        <taxon>Magnoliopsida</taxon>
        <taxon>eudicotyledons</taxon>
        <taxon>Gunneridae</taxon>
        <taxon>Pentapetalae</taxon>
        <taxon>rosids</taxon>
        <taxon>fabids</taxon>
        <taxon>Fabales</taxon>
        <taxon>Fabaceae</taxon>
        <taxon>Papilionoideae</taxon>
        <taxon>50 kb inversion clade</taxon>
        <taxon>NPAAA clade</taxon>
        <taxon>indigoferoid/millettioid clade</taxon>
        <taxon>Phaseoleae</taxon>
        <taxon>Cajanus</taxon>
    </lineage>
</organism>
<accession>A0A151SA85</accession>
<dbReference type="Proteomes" id="UP000075243">
    <property type="component" value="Unassembled WGS sequence"/>
</dbReference>
<reference evidence="3" key="1">
    <citation type="journal article" date="2012" name="Nat. Biotechnol.">
        <title>Draft genome sequence of pigeonpea (Cajanus cajan), an orphan legume crop of resource-poor farmers.</title>
        <authorList>
            <person name="Varshney R.K."/>
            <person name="Chen W."/>
            <person name="Li Y."/>
            <person name="Bharti A.K."/>
            <person name="Saxena R.K."/>
            <person name="Schlueter J.A."/>
            <person name="Donoghue M.T."/>
            <person name="Azam S."/>
            <person name="Fan G."/>
            <person name="Whaley A.M."/>
            <person name="Farmer A.D."/>
            <person name="Sheridan J."/>
            <person name="Iwata A."/>
            <person name="Tuteja R."/>
            <person name="Penmetsa R.V."/>
            <person name="Wu W."/>
            <person name="Upadhyaya H.D."/>
            <person name="Yang S.P."/>
            <person name="Shah T."/>
            <person name="Saxena K.B."/>
            <person name="Michael T."/>
            <person name="McCombie W.R."/>
            <person name="Yang B."/>
            <person name="Zhang G."/>
            <person name="Yang H."/>
            <person name="Wang J."/>
            <person name="Spillane C."/>
            <person name="Cook D.R."/>
            <person name="May G.D."/>
            <person name="Xu X."/>
            <person name="Jackson S.A."/>
        </authorList>
    </citation>
    <scope>NUCLEOTIDE SEQUENCE [LARGE SCALE GENOMIC DNA]</scope>
</reference>
<dbReference type="InterPro" id="IPR006917">
    <property type="entry name" value="SOUL_heme-bd"/>
</dbReference>
<dbReference type="OMA" id="EPCMWAV"/>
<sequence>MASTYTFRFSVLLSLLLVSLLGVKAEVPQACSNYECPTYDVIEVKKDYEIRRYNSTVWISSDPIEDTSVVEATKTGVKRLFSYIHGNNSQKKEIKMTSPVATEVSNGSGGKSSYVVSFYVPKVNQGNIPTADGLSVQRWKTKYAVVKQFGGFVRESVVADQVNALKASIAGTKWSTKLPKSFTVAQYNAPFELFHRVNEIWFLYDSEN</sequence>
<dbReference type="Pfam" id="PF04832">
    <property type="entry name" value="SOUL"/>
    <property type="match status" value="1"/>
</dbReference>
<name>A0A151SA85_CAJCA</name>
<dbReference type="Gene3D" id="3.20.80.10">
    <property type="entry name" value="Regulatory factor, effector binding domain"/>
    <property type="match status" value="1"/>
</dbReference>
<keyword evidence="2" id="KW-0732">Signal</keyword>
<dbReference type="PANTHER" id="PTHR11220">
    <property type="entry name" value="HEME-BINDING PROTEIN-RELATED"/>
    <property type="match status" value="1"/>
</dbReference>
<feature type="chain" id="PRO_5007588414" evidence="2">
    <location>
        <begin position="26"/>
        <end position="208"/>
    </location>
</feature>
<feature type="signal peptide" evidence="2">
    <location>
        <begin position="1"/>
        <end position="25"/>
    </location>
</feature>
<evidence type="ECO:0000256" key="1">
    <source>
        <dbReference type="ARBA" id="ARBA00009817"/>
    </source>
</evidence>
<dbReference type="SUPFAM" id="SSF55136">
    <property type="entry name" value="Probable bacterial effector-binding domain"/>
    <property type="match status" value="1"/>
</dbReference>
<dbReference type="STRING" id="3821.A0A151SA85"/>
<comment type="similarity">
    <text evidence="1">Belongs to the HEBP family.</text>
</comment>
<protein>
    <submittedName>
        <fullName evidence="3">Heme-binding protein 2</fullName>
    </submittedName>
</protein>
<evidence type="ECO:0000313" key="3">
    <source>
        <dbReference type="EMBL" id="KYP51649.1"/>
    </source>
</evidence>
<proteinExistence type="inferred from homology"/>
<dbReference type="AlphaFoldDB" id="A0A151SA85"/>